<evidence type="ECO:0000256" key="1">
    <source>
        <dbReference type="ARBA" id="ARBA00012528"/>
    </source>
</evidence>
<dbReference type="InterPro" id="IPR029787">
    <property type="entry name" value="Nucleotide_cyclase"/>
</dbReference>
<comment type="caution">
    <text evidence="5">The sequence shown here is derived from an EMBL/GenBank/DDBJ whole genome shotgun (WGS) entry which is preliminary data.</text>
</comment>
<feature type="transmembrane region" description="Helical" evidence="3">
    <location>
        <begin position="60"/>
        <end position="83"/>
    </location>
</feature>
<dbReference type="FunFam" id="3.30.70.270:FF:000001">
    <property type="entry name" value="Diguanylate cyclase domain protein"/>
    <property type="match status" value="1"/>
</dbReference>
<dbReference type="GO" id="GO:0052621">
    <property type="term" value="F:diguanylate cyclase activity"/>
    <property type="evidence" value="ECO:0007669"/>
    <property type="project" value="UniProtKB-EC"/>
</dbReference>
<name>A0A4Y8RJR2_9HYPH</name>
<reference evidence="5 6" key="1">
    <citation type="submission" date="2019-03" db="EMBL/GenBank/DDBJ databases">
        <title>Jiella endophytica sp. nov., a novel endophytic bacterium isolated from root of Ficus microcarpa Linn. f.</title>
        <authorList>
            <person name="Tuo L."/>
        </authorList>
    </citation>
    <scope>NUCLEOTIDE SEQUENCE [LARGE SCALE GENOMIC DNA]</scope>
    <source>
        <strain evidence="5 6">CBS5Q-3</strain>
    </source>
</reference>
<dbReference type="SMART" id="SM00267">
    <property type="entry name" value="GGDEF"/>
    <property type="match status" value="1"/>
</dbReference>
<comment type="catalytic activity">
    <reaction evidence="2">
        <text>2 GTP = 3',3'-c-di-GMP + 2 diphosphate</text>
        <dbReference type="Rhea" id="RHEA:24898"/>
        <dbReference type="ChEBI" id="CHEBI:33019"/>
        <dbReference type="ChEBI" id="CHEBI:37565"/>
        <dbReference type="ChEBI" id="CHEBI:58805"/>
        <dbReference type="EC" id="2.7.7.65"/>
    </reaction>
</comment>
<dbReference type="RefSeq" id="WP_134762950.1">
    <property type="nucleotide sequence ID" value="NZ_SOZD01000004.1"/>
</dbReference>
<keyword evidence="3" id="KW-1133">Transmembrane helix</keyword>
<feature type="transmembrane region" description="Helical" evidence="3">
    <location>
        <begin position="95"/>
        <end position="114"/>
    </location>
</feature>
<dbReference type="Gene3D" id="3.30.70.270">
    <property type="match status" value="1"/>
</dbReference>
<feature type="transmembrane region" description="Helical" evidence="3">
    <location>
        <begin position="146"/>
        <end position="170"/>
    </location>
</feature>
<protein>
    <recommendedName>
        <fullName evidence="1">diguanylate cyclase</fullName>
        <ecNumber evidence="1">2.7.7.65</ecNumber>
    </recommendedName>
</protein>
<keyword evidence="3" id="KW-0472">Membrane</keyword>
<organism evidence="5 6">
    <name type="scientific">Jiella endophytica</name>
    <dbReference type="NCBI Taxonomy" id="2558362"/>
    <lineage>
        <taxon>Bacteria</taxon>
        <taxon>Pseudomonadati</taxon>
        <taxon>Pseudomonadota</taxon>
        <taxon>Alphaproteobacteria</taxon>
        <taxon>Hyphomicrobiales</taxon>
        <taxon>Aurantimonadaceae</taxon>
        <taxon>Jiella</taxon>
    </lineage>
</organism>
<dbReference type="AlphaFoldDB" id="A0A4Y8RJR2"/>
<evidence type="ECO:0000256" key="2">
    <source>
        <dbReference type="ARBA" id="ARBA00034247"/>
    </source>
</evidence>
<feature type="transmembrane region" description="Helical" evidence="3">
    <location>
        <begin position="182"/>
        <end position="206"/>
    </location>
</feature>
<feature type="transmembrane region" description="Helical" evidence="3">
    <location>
        <begin position="120"/>
        <end position="139"/>
    </location>
</feature>
<gene>
    <name evidence="5" type="ORF">E3C22_15610</name>
</gene>
<dbReference type="PANTHER" id="PTHR45138">
    <property type="entry name" value="REGULATORY COMPONENTS OF SENSORY TRANSDUCTION SYSTEM"/>
    <property type="match status" value="1"/>
</dbReference>
<accession>A0A4Y8RJR2</accession>
<dbReference type="SUPFAM" id="SSF55073">
    <property type="entry name" value="Nucleotide cyclase"/>
    <property type="match status" value="1"/>
</dbReference>
<dbReference type="NCBIfam" id="TIGR00254">
    <property type="entry name" value="GGDEF"/>
    <property type="match status" value="1"/>
</dbReference>
<dbReference type="EMBL" id="SOZD01000004">
    <property type="protein sequence ID" value="TFF22067.1"/>
    <property type="molecule type" value="Genomic_DNA"/>
</dbReference>
<dbReference type="CDD" id="cd01949">
    <property type="entry name" value="GGDEF"/>
    <property type="match status" value="1"/>
</dbReference>
<dbReference type="PROSITE" id="PS50887">
    <property type="entry name" value="GGDEF"/>
    <property type="match status" value="1"/>
</dbReference>
<feature type="transmembrane region" description="Helical" evidence="3">
    <location>
        <begin position="36"/>
        <end position="54"/>
    </location>
</feature>
<dbReference type="Proteomes" id="UP000298179">
    <property type="component" value="Unassembled WGS sequence"/>
</dbReference>
<dbReference type="InterPro" id="IPR050469">
    <property type="entry name" value="Diguanylate_Cyclase"/>
</dbReference>
<evidence type="ECO:0000313" key="5">
    <source>
        <dbReference type="EMBL" id="TFF22067.1"/>
    </source>
</evidence>
<dbReference type="OrthoDB" id="9812260at2"/>
<keyword evidence="6" id="KW-1185">Reference proteome</keyword>
<evidence type="ECO:0000259" key="4">
    <source>
        <dbReference type="PROSITE" id="PS50887"/>
    </source>
</evidence>
<dbReference type="InterPro" id="IPR043128">
    <property type="entry name" value="Rev_trsase/Diguanyl_cyclase"/>
</dbReference>
<evidence type="ECO:0000313" key="6">
    <source>
        <dbReference type="Proteomes" id="UP000298179"/>
    </source>
</evidence>
<keyword evidence="3" id="KW-0812">Transmembrane</keyword>
<evidence type="ECO:0000256" key="3">
    <source>
        <dbReference type="SAM" id="Phobius"/>
    </source>
</evidence>
<feature type="domain" description="GGDEF" evidence="4">
    <location>
        <begin position="247"/>
        <end position="379"/>
    </location>
</feature>
<dbReference type="GO" id="GO:0005886">
    <property type="term" value="C:plasma membrane"/>
    <property type="evidence" value="ECO:0007669"/>
    <property type="project" value="TreeGrafter"/>
</dbReference>
<dbReference type="EC" id="2.7.7.65" evidence="1"/>
<feature type="transmembrane region" description="Helical" evidence="3">
    <location>
        <begin position="6"/>
        <end position="24"/>
    </location>
</feature>
<dbReference type="PANTHER" id="PTHR45138:SF9">
    <property type="entry name" value="DIGUANYLATE CYCLASE DGCM-RELATED"/>
    <property type="match status" value="1"/>
</dbReference>
<dbReference type="InterPro" id="IPR000160">
    <property type="entry name" value="GGDEF_dom"/>
</dbReference>
<sequence length="395" mass="42763">MSVNIQLVLFLAMGTCLIAGVAMLSEWRNFRDPAAAWWSAGFLLSAVGACLFPFREYPGLDILSIGLSNALFLASYSVICAGIGEFAGRRPSLPLALVPGLVWLLFWGFVPIAADFDARVIAMSVATAFISGVSAWIGFTSRINRLARALAVVMALRAGFFCVRTVWAAGAFGPISDAARSFGFQVVIIEGLWTSVLLGYLMLALLREKRESSLIKLAETDFLTGADNRRAFQMKAEMAVRHASERRVTTLMVLDLDHFKRINDAYGHGFGDTVLKHFADIVMAQLGPADTFARLGGEEFALVLPDRDEAEGLRAAEAIRIALAATRIGDEESAARATVSIGLVTTRHGRALVRLLDLADEALYRAKANGRNRVECVDLGKEPATAEAAVYRLSA</sequence>
<proteinExistence type="predicted"/>
<dbReference type="GO" id="GO:0043709">
    <property type="term" value="P:cell adhesion involved in single-species biofilm formation"/>
    <property type="evidence" value="ECO:0007669"/>
    <property type="project" value="TreeGrafter"/>
</dbReference>
<dbReference type="GO" id="GO:1902201">
    <property type="term" value="P:negative regulation of bacterial-type flagellum-dependent cell motility"/>
    <property type="evidence" value="ECO:0007669"/>
    <property type="project" value="TreeGrafter"/>
</dbReference>
<dbReference type="Pfam" id="PF00990">
    <property type="entry name" value="GGDEF"/>
    <property type="match status" value="1"/>
</dbReference>